<feature type="domain" description="Glycosyltransferase 2-like" evidence="1">
    <location>
        <begin position="333"/>
        <end position="461"/>
    </location>
</feature>
<dbReference type="AlphaFoldDB" id="A0A261U6A9"/>
<dbReference type="Gene3D" id="3.90.550.10">
    <property type="entry name" value="Spore Coat Polysaccharide Biosynthesis Protein SpsA, Chain A"/>
    <property type="match status" value="1"/>
</dbReference>
<comment type="caution">
    <text evidence="2">The sequence shown here is derived from an EMBL/GenBank/DDBJ whole genome shotgun (WGS) entry which is preliminary data.</text>
</comment>
<organism evidence="2 3">
    <name type="scientific">Bordetella genomosp. 4</name>
    <dbReference type="NCBI Taxonomy" id="463044"/>
    <lineage>
        <taxon>Bacteria</taxon>
        <taxon>Pseudomonadati</taxon>
        <taxon>Pseudomonadota</taxon>
        <taxon>Betaproteobacteria</taxon>
        <taxon>Burkholderiales</taxon>
        <taxon>Alcaligenaceae</taxon>
        <taxon>Bordetella</taxon>
    </lineage>
</organism>
<dbReference type="SUPFAM" id="SSF53448">
    <property type="entry name" value="Nucleotide-diphospho-sugar transferases"/>
    <property type="match status" value="1"/>
</dbReference>
<dbReference type="Pfam" id="PF00535">
    <property type="entry name" value="Glycos_transf_2"/>
    <property type="match status" value="1"/>
</dbReference>
<dbReference type="InterPro" id="IPR029044">
    <property type="entry name" value="Nucleotide-diphossugar_trans"/>
</dbReference>
<proteinExistence type="predicted"/>
<dbReference type="InterPro" id="IPR001173">
    <property type="entry name" value="Glyco_trans_2-like"/>
</dbReference>
<keyword evidence="3" id="KW-1185">Reference proteome</keyword>
<protein>
    <recommendedName>
        <fullName evidence="1">Glycosyltransferase 2-like domain-containing protein</fullName>
    </recommendedName>
</protein>
<gene>
    <name evidence="2" type="ORF">CAL20_13235</name>
</gene>
<dbReference type="EMBL" id="NEVQ01000013">
    <property type="protein sequence ID" value="OZI56393.1"/>
    <property type="molecule type" value="Genomic_DNA"/>
</dbReference>
<dbReference type="CDD" id="cd00761">
    <property type="entry name" value="Glyco_tranf_GTA_type"/>
    <property type="match status" value="1"/>
</dbReference>
<sequence>MDKVISTIRDSGLLDPEWYLSEYPDVVVLNMDPVDHYVQLGASLYRDPGPNFSTRAYLLDNPDVLRAGINPLYHFLIWGENEGRESRRAGQRFPISDEKSPIPTFDSLKFESLTAKSAEPDNLISLPDWHLPRQNLISKGQLLTPFSVMDLEVKLWGGYSSYALPILEKMKYISSTSIIEKINIGWHLARWYFVEGQFDVALKNILFSKYYCIRFHRRLSVPLMKLAVVESQCLARMGKMTRARKALVNISSRIPDSPNLNLAWAAVSGEKDFFDENSLSERDAPLAWINKLFEDRGLATLQKRDENAPLSFFNFTAQEVAPLPRSDTPEKISIIIPAYGAEETIHIPITSLLKQTWSNLEIIVVDDCSPDGTANVVEELARQDERVRLIRKEVNGGAYPARNLGLKYVTGDYIMVHDSDDWSHPQKLEIQMAGLKAADNPVAVISHWVRFNQYLRPVGAWRPTGSFFDLNFSSLMFKREVLQAMGGWDEVRVSGDAEFRARIVRKYGKDALVKISQGYLLSVSLMRDDSLTQTKVTHLRSLDFGLRWLYRDAYQYWHGSDRFRDNSALESGSARPFPVPKILRSRVNQGGSFDFLIVTDLAAGAWVPELLSYIQASREHGWSTALYHWPRYESYVHAPIDPRVYEACQQYDLEIITNGDEITVRSALVPHPEIFQYRLDQFPQMDVEQVAVVATEALIPNDDVDGSGSFSSATTRGAKINVVKSHLLQLFGTSGTWWPISVSVHSKLADVDPSINISPDIWLPLVDLNDRKLDVALSRRKRNVPNLGRYYGASPEIGGSWPDSFKDVKRAYCVDSNMKVHFVGDEDVVCSHFGRRPNNWTFKREADVGIPEFLTEIDFYIYYPDRNYFGIFDPVIPHALYWGIPVVTYPALREVFRNAAIYSTPEKVASTIAEYWADKNRYADISQRSRKFALDYCDTRSLISRFMQ</sequence>
<reference evidence="2 3" key="1">
    <citation type="submission" date="2017-05" db="EMBL/GenBank/DDBJ databases">
        <title>Complete and WGS of Bordetella genogroups.</title>
        <authorList>
            <person name="Spilker T."/>
            <person name="LiPuma J."/>
        </authorList>
    </citation>
    <scope>NUCLEOTIDE SEQUENCE [LARGE SCALE GENOMIC DNA]</scope>
    <source>
        <strain evidence="2 3">AU9919</strain>
    </source>
</reference>
<evidence type="ECO:0000313" key="3">
    <source>
        <dbReference type="Proteomes" id="UP000216885"/>
    </source>
</evidence>
<dbReference type="PANTHER" id="PTHR22916:SF3">
    <property type="entry name" value="UDP-GLCNAC:BETAGAL BETA-1,3-N-ACETYLGLUCOSAMINYLTRANSFERASE-LIKE PROTEIN 1"/>
    <property type="match status" value="1"/>
</dbReference>
<dbReference type="RefSeq" id="WP_094838090.1">
    <property type="nucleotide sequence ID" value="NZ_NEVQ01000013.1"/>
</dbReference>
<accession>A0A261U6A9</accession>
<dbReference type="Proteomes" id="UP000216885">
    <property type="component" value="Unassembled WGS sequence"/>
</dbReference>
<dbReference type="PANTHER" id="PTHR22916">
    <property type="entry name" value="GLYCOSYLTRANSFERASE"/>
    <property type="match status" value="1"/>
</dbReference>
<evidence type="ECO:0000259" key="1">
    <source>
        <dbReference type="Pfam" id="PF00535"/>
    </source>
</evidence>
<evidence type="ECO:0000313" key="2">
    <source>
        <dbReference type="EMBL" id="OZI56393.1"/>
    </source>
</evidence>
<dbReference type="GO" id="GO:0016758">
    <property type="term" value="F:hexosyltransferase activity"/>
    <property type="evidence" value="ECO:0007669"/>
    <property type="project" value="UniProtKB-ARBA"/>
</dbReference>
<name>A0A261U6A9_9BORD</name>